<keyword evidence="3 5" id="KW-1133">Transmembrane helix</keyword>
<dbReference type="SUPFAM" id="SSF53448">
    <property type="entry name" value="Nucleotide-diphospho-sugar transferases"/>
    <property type="match status" value="1"/>
</dbReference>
<dbReference type="AlphaFoldDB" id="A0A4U8T6B7"/>
<organism evidence="7 8">
    <name type="scientific">Helicobacter jaachi</name>
    <dbReference type="NCBI Taxonomy" id="1677920"/>
    <lineage>
        <taxon>Bacteria</taxon>
        <taxon>Pseudomonadati</taxon>
        <taxon>Campylobacterota</taxon>
        <taxon>Epsilonproteobacteria</taxon>
        <taxon>Campylobacterales</taxon>
        <taxon>Helicobacteraceae</taxon>
        <taxon>Helicobacter</taxon>
    </lineage>
</organism>
<evidence type="ECO:0000256" key="1">
    <source>
        <dbReference type="ARBA" id="ARBA00004141"/>
    </source>
</evidence>
<dbReference type="PANTHER" id="PTHR10859:SF114">
    <property type="entry name" value="DOLICHOL-PHOSPHATE MANNOSYLTRANSFERASE"/>
    <property type="match status" value="1"/>
</dbReference>
<dbReference type="GO" id="GO:0000271">
    <property type="term" value="P:polysaccharide biosynthetic process"/>
    <property type="evidence" value="ECO:0007669"/>
    <property type="project" value="InterPro"/>
</dbReference>
<keyword evidence="2 5" id="KW-0812">Transmembrane</keyword>
<evidence type="ECO:0000313" key="8">
    <source>
        <dbReference type="Proteomes" id="UP000029733"/>
    </source>
</evidence>
<reference evidence="7 8" key="1">
    <citation type="journal article" date="2014" name="Genome Announc.">
        <title>Draft genome sequences of eight enterohepatic helicobacter species isolated from both laboratory and wild rodents.</title>
        <authorList>
            <person name="Sheh A."/>
            <person name="Shen Z."/>
            <person name="Fox J.G."/>
        </authorList>
    </citation>
    <scope>NUCLEOTIDE SEQUENCE [LARGE SCALE GENOMIC DNA]</scope>
    <source>
        <strain evidence="7 8">MIT 09-6949</strain>
    </source>
</reference>
<comment type="subcellular location">
    <subcellularLocation>
        <location evidence="1">Membrane</location>
        <topology evidence="1">Multi-pass membrane protein</topology>
    </subcellularLocation>
</comment>
<feature type="domain" description="GtrA/DPMS transmembrane" evidence="6">
    <location>
        <begin position="175"/>
        <end position="282"/>
    </location>
</feature>
<dbReference type="Proteomes" id="UP000029733">
    <property type="component" value="Unassembled WGS sequence"/>
</dbReference>
<proteinExistence type="predicted"/>
<sequence length="525" mass="59354">MLKNATNIGKGGALKHGFNYILNHFTQIQGIITLDCDGQHSVDDALKLARAFIESSAELAIGVRDFGGKIPFRSKFGNTLTRNIFKIMFGKKLKDTQSGLRVISPNLARTMLASAYNGYEFEMQMLINACYEHLTILQVPIQTIYIDNNASSHFNPVLDSLSIYFVLFRHIGNSLLTALIDYAIFALAFSLGASLFVCMLSGRIVAGVFNFMVGKHFVFKTKSNLAFEITTYTLLMLCLMFISMQGIAFISHYTNISEIIIKPICELMIFAASFLVQRFFIFAPKTQILDSINTESKATNWEQYYAKRAHKGFKLSLLTRKISANLIINLLKKYSHPQSFCEFGGGDSCFYESIRKAYPQAFYIVFDNATNGVKAFNEKYKDLPPHRQEARLVNIIESKSLSAYQQGLASASQDTANGFYDGFDVVFSAGLIEHFDESGTKDMCLKHFMCAKSGGIVLLTYPTPTLLYRCIRFCAERCGMWEFHDERALLFKEVHNVCKEYGELKARRLNAYIGLTQEILVYQKF</sequence>
<dbReference type="EMBL" id="JRPR02000011">
    <property type="protein sequence ID" value="TLD95139.1"/>
    <property type="molecule type" value="Genomic_DNA"/>
</dbReference>
<evidence type="ECO:0000259" key="6">
    <source>
        <dbReference type="Pfam" id="PF04138"/>
    </source>
</evidence>
<dbReference type="SUPFAM" id="SSF53335">
    <property type="entry name" value="S-adenosyl-L-methionine-dependent methyltransferases"/>
    <property type="match status" value="1"/>
</dbReference>
<protein>
    <recommendedName>
        <fullName evidence="6">GtrA/DPMS transmembrane domain-containing protein</fullName>
    </recommendedName>
</protein>
<dbReference type="InterPro" id="IPR007267">
    <property type="entry name" value="GtrA_DPMS_TM"/>
</dbReference>
<dbReference type="GO" id="GO:0006487">
    <property type="term" value="P:protein N-linked glycosylation"/>
    <property type="evidence" value="ECO:0007669"/>
    <property type="project" value="TreeGrafter"/>
</dbReference>
<evidence type="ECO:0000256" key="2">
    <source>
        <dbReference type="ARBA" id="ARBA00022692"/>
    </source>
</evidence>
<evidence type="ECO:0000256" key="4">
    <source>
        <dbReference type="ARBA" id="ARBA00023136"/>
    </source>
</evidence>
<keyword evidence="4 5" id="KW-0472">Membrane</keyword>
<evidence type="ECO:0000256" key="5">
    <source>
        <dbReference type="SAM" id="Phobius"/>
    </source>
</evidence>
<dbReference type="InterPro" id="IPR029063">
    <property type="entry name" value="SAM-dependent_MTases_sf"/>
</dbReference>
<dbReference type="OrthoDB" id="9810303at2"/>
<feature type="transmembrane region" description="Helical" evidence="5">
    <location>
        <begin position="259"/>
        <end position="281"/>
    </location>
</feature>
<dbReference type="Gene3D" id="3.90.550.10">
    <property type="entry name" value="Spore Coat Polysaccharide Biosynthesis Protein SpsA, Chain A"/>
    <property type="match status" value="1"/>
</dbReference>
<comment type="caution">
    <text evidence="7">The sequence shown here is derived from an EMBL/GenBank/DDBJ whole genome shotgun (WGS) entry which is preliminary data.</text>
</comment>
<dbReference type="Pfam" id="PF04138">
    <property type="entry name" value="GtrA_DPMS_TM"/>
    <property type="match status" value="1"/>
</dbReference>
<dbReference type="Gene3D" id="3.40.50.150">
    <property type="entry name" value="Vaccinia Virus protein VP39"/>
    <property type="match status" value="1"/>
</dbReference>
<evidence type="ECO:0000313" key="7">
    <source>
        <dbReference type="EMBL" id="TLD95139.1"/>
    </source>
</evidence>
<gene>
    <name evidence="7" type="ORF">LS71_008570</name>
</gene>
<feature type="transmembrane region" description="Helical" evidence="5">
    <location>
        <begin position="182"/>
        <end position="211"/>
    </location>
</feature>
<accession>A0A4U8T6B7</accession>
<dbReference type="GO" id="GO:0016020">
    <property type="term" value="C:membrane"/>
    <property type="evidence" value="ECO:0007669"/>
    <property type="project" value="UniProtKB-SubCell"/>
</dbReference>
<dbReference type="InterPro" id="IPR029044">
    <property type="entry name" value="Nucleotide-diphossugar_trans"/>
</dbReference>
<dbReference type="PANTHER" id="PTHR10859">
    <property type="entry name" value="GLYCOSYL TRANSFERASE"/>
    <property type="match status" value="1"/>
</dbReference>
<evidence type="ECO:0000256" key="3">
    <source>
        <dbReference type="ARBA" id="ARBA00022989"/>
    </source>
</evidence>
<keyword evidence="8" id="KW-1185">Reference proteome</keyword>
<name>A0A4U8T6B7_9HELI</name>
<feature type="transmembrane region" description="Helical" evidence="5">
    <location>
        <begin position="232"/>
        <end position="253"/>
    </location>
</feature>
<dbReference type="CDD" id="cd04179">
    <property type="entry name" value="DPM_DPG-synthase_like"/>
    <property type="match status" value="1"/>
</dbReference>